<accession>A0A0D1Z3H5</accession>
<dbReference type="Pfam" id="PF00856">
    <property type="entry name" value="SET"/>
    <property type="match status" value="1"/>
</dbReference>
<dbReference type="PANTHER" id="PTHR46223:SF3">
    <property type="entry name" value="HISTONE-LYSINE N-METHYLTRANSFERASE SET-23"/>
    <property type="match status" value="1"/>
</dbReference>
<dbReference type="PROSITE" id="PS50867">
    <property type="entry name" value="PRE_SET"/>
    <property type="match status" value="1"/>
</dbReference>
<protein>
    <recommendedName>
        <fullName evidence="13">SET domain-containing protein</fullName>
    </recommendedName>
</protein>
<evidence type="ECO:0000256" key="8">
    <source>
        <dbReference type="SAM" id="MobiDB-lite"/>
    </source>
</evidence>
<dbReference type="Gene3D" id="2.170.270.10">
    <property type="entry name" value="SET domain"/>
    <property type="match status" value="1"/>
</dbReference>
<reference evidence="11 12" key="1">
    <citation type="submission" date="2015-01" db="EMBL/GenBank/DDBJ databases">
        <title>The Genome Sequence of Exophiala sideris CBS121828.</title>
        <authorList>
            <consortium name="The Broad Institute Genomics Platform"/>
            <person name="Cuomo C."/>
            <person name="de Hoog S."/>
            <person name="Gorbushina A."/>
            <person name="Stielow B."/>
            <person name="Teixiera M."/>
            <person name="Abouelleil A."/>
            <person name="Chapman S.B."/>
            <person name="Priest M."/>
            <person name="Young S.K."/>
            <person name="Wortman J."/>
            <person name="Nusbaum C."/>
            <person name="Birren B."/>
        </authorList>
    </citation>
    <scope>NUCLEOTIDE SEQUENCE [LARGE SCALE GENOMIC DNA]</scope>
    <source>
        <strain evidence="11 12">CBS 121828</strain>
    </source>
</reference>
<dbReference type="AlphaFoldDB" id="A0A0D1Z3H5"/>
<feature type="domain" description="SET" evidence="9">
    <location>
        <begin position="494"/>
        <end position="620"/>
    </location>
</feature>
<comment type="subcellular location">
    <subcellularLocation>
        <location evidence="1">Chromosome</location>
    </subcellularLocation>
</comment>
<dbReference type="InterPro" id="IPR050973">
    <property type="entry name" value="H3K9_Histone-Lys_N-MTase"/>
</dbReference>
<evidence type="ECO:0000313" key="12">
    <source>
        <dbReference type="Proteomes" id="UP000053599"/>
    </source>
</evidence>
<name>A0A0D1Z3H5_9EURO</name>
<dbReference type="PROSITE" id="PS50280">
    <property type="entry name" value="SET"/>
    <property type="match status" value="1"/>
</dbReference>
<dbReference type="Proteomes" id="UP000053599">
    <property type="component" value="Unassembled WGS sequence"/>
</dbReference>
<evidence type="ECO:0000256" key="6">
    <source>
        <dbReference type="ARBA" id="ARBA00022723"/>
    </source>
</evidence>
<keyword evidence="7" id="KW-0862">Zinc</keyword>
<dbReference type="EMBL" id="KN846952">
    <property type="protein sequence ID" value="KIV81418.1"/>
    <property type="molecule type" value="Genomic_DNA"/>
</dbReference>
<feature type="compositionally biased region" description="Polar residues" evidence="8">
    <location>
        <begin position="64"/>
        <end position="89"/>
    </location>
</feature>
<keyword evidence="6" id="KW-0479">Metal-binding</keyword>
<dbReference type="InterPro" id="IPR046341">
    <property type="entry name" value="SET_dom_sf"/>
</dbReference>
<evidence type="ECO:0008006" key="13">
    <source>
        <dbReference type="Google" id="ProtNLM"/>
    </source>
</evidence>
<gene>
    <name evidence="11" type="ORF">PV11_03607</name>
</gene>
<dbReference type="Pfam" id="PF05033">
    <property type="entry name" value="Pre-SET"/>
    <property type="match status" value="1"/>
</dbReference>
<evidence type="ECO:0000256" key="7">
    <source>
        <dbReference type="ARBA" id="ARBA00022833"/>
    </source>
</evidence>
<evidence type="ECO:0000256" key="4">
    <source>
        <dbReference type="ARBA" id="ARBA00022679"/>
    </source>
</evidence>
<dbReference type="InterPro" id="IPR001214">
    <property type="entry name" value="SET_dom"/>
</dbReference>
<keyword evidence="3" id="KW-0489">Methyltransferase</keyword>
<organism evidence="11 12">
    <name type="scientific">Exophiala sideris</name>
    <dbReference type="NCBI Taxonomy" id="1016849"/>
    <lineage>
        <taxon>Eukaryota</taxon>
        <taxon>Fungi</taxon>
        <taxon>Dikarya</taxon>
        <taxon>Ascomycota</taxon>
        <taxon>Pezizomycotina</taxon>
        <taxon>Eurotiomycetes</taxon>
        <taxon>Chaetothyriomycetidae</taxon>
        <taxon>Chaetothyriales</taxon>
        <taxon>Herpotrichiellaceae</taxon>
        <taxon>Exophiala</taxon>
    </lineage>
</organism>
<proteinExistence type="predicted"/>
<feature type="compositionally biased region" description="Basic and acidic residues" evidence="8">
    <location>
        <begin position="127"/>
        <end position="151"/>
    </location>
</feature>
<dbReference type="PANTHER" id="PTHR46223">
    <property type="entry name" value="HISTONE-LYSINE N-METHYLTRANSFERASE SUV39H"/>
    <property type="match status" value="1"/>
</dbReference>
<sequence>MIYRVHEEARRPLEVMAALGSLQKRKHFERQSQVQSYHEVIVLSDDDDDHPVISEPPQKRQKSETPITNGRSTGQPTQSRDRSQNGTVLSSRASTPARPPSTNGQAPTEPKQKRSPWGKRSAYALQRPDDRKKYQTSDRKTTSMKEEESPRKPFRSVAEKLATIKTEAASILRSSNNTSLNSFRPLEEATPLRFKAVPSIEQPRTATSQSSIPSVDIPSRQKGPETSPKVQSSSKFLQPKFEVLVPSSQELLQKWSGPVPKAQSTLNHERRSMLKELKKSPNIAQEKPEEARRLFGVTFSNIFAPEADDERLLKVASRKARKVSRNTIQLGGDDLTKSLQPLDLDKITIHPAQAVQEVLTNRFNDQLSPPITFTNDVNERRLPGKFQFVDHYVIREGVRLAPTSRSGCRCEDCRISTCTCFSKTISDREDSTPARIGQNRTYTRRPDGLVVLSDDYIEQELDKTADHFEITECNEFCRCGNDCRNRVVGKGRTVALEIFQTDKCGFGVRSSQDIVRGQFIDTYLGEILTEAELCQREDAGEEGEPSYIHSLDWFDYNSDKNYHVDGKNFGTPMRFVNHSCNPNARSFVVQMHKDDKKVYHLAFFAIRNIPAGTEIRIDYSGGADQDEELNAELADGFTRCYCGEENCRTRLWRPGVKTRRRRRKAD</sequence>
<evidence type="ECO:0000256" key="5">
    <source>
        <dbReference type="ARBA" id="ARBA00022691"/>
    </source>
</evidence>
<dbReference type="STRING" id="1016849.A0A0D1Z3H5"/>
<keyword evidence="2" id="KW-0158">Chromosome</keyword>
<keyword evidence="4" id="KW-0808">Transferase</keyword>
<dbReference type="GO" id="GO:0005694">
    <property type="term" value="C:chromosome"/>
    <property type="evidence" value="ECO:0007669"/>
    <property type="project" value="UniProtKB-SubCell"/>
</dbReference>
<feature type="domain" description="Pre-SET" evidence="10">
    <location>
        <begin position="406"/>
        <end position="491"/>
    </location>
</feature>
<dbReference type="OrthoDB" id="308383at2759"/>
<feature type="region of interest" description="Disordered" evidence="8">
    <location>
        <begin position="195"/>
        <end position="234"/>
    </location>
</feature>
<dbReference type="GO" id="GO:0032259">
    <property type="term" value="P:methylation"/>
    <property type="evidence" value="ECO:0007669"/>
    <property type="project" value="UniProtKB-KW"/>
</dbReference>
<evidence type="ECO:0000256" key="3">
    <source>
        <dbReference type="ARBA" id="ARBA00022603"/>
    </source>
</evidence>
<evidence type="ECO:0000256" key="1">
    <source>
        <dbReference type="ARBA" id="ARBA00004286"/>
    </source>
</evidence>
<feature type="region of interest" description="Disordered" evidence="8">
    <location>
        <begin position="25"/>
        <end position="160"/>
    </location>
</feature>
<dbReference type="SUPFAM" id="SSF82199">
    <property type="entry name" value="SET domain"/>
    <property type="match status" value="1"/>
</dbReference>
<evidence type="ECO:0000259" key="9">
    <source>
        <dbReference type="PROSITE" id="PS50280"/>
    </source>
</evidence>
<feature type="compositionally biased region" description="Polar residues" evidence="8">
    <location>
        <begin position="202"/>
        <end position="213"/>
    </location>
</feature>
<dbReference type="SMART" id="SM00317">
    <property type="entry name" value="SET"/>
    <property type="match status" value="1"/>
</dbReference>
<evidence type="ECO:0000256" key="2">
    <source>
        <dbReference type="ARBA" id="ARBA00022454"/>
    </source>
</evidence>
<evidence type="ECO:0000259" key="10">
    <source>
        <dbReference type="PROSITE" id="PS50867"/>
    </source>
</evidence>
<dbReference type="InterPro" id="IPR007728">
    <property type="entry name" value="Pre-SET_dom"/>
</dbReference>
<evidence type="ECO:0000313" key="11">
    <source>
        <dbReference type="EMBL" id="KIV81418.1"/>
    </source>
</evidence>
<dbReference type="HOGENOM" id="CLU_020840_11_2_1"/>
<dbReference type="GO" id="GO:0042054">
    <property type="term" value="F:histone methyltransferase activity"/>
    <property type="evidence" value="ECO:0007669"/>
    <property type="project" value="InterPro"/>
</dbReference>
<dbReference type="GO" id="GO:0008270">
    <property type="term" value="F:zinc ion binding"/>
    <property type="evidence" value="ECO:0007669"/>
    <property type="project" value="InterPro"/>
</dbReference>
<feature type="compositionally biased region" description="Low complexity" evidence="8">
    <location>
        <begin position="90"/>
        <end position="102"/>
    </location>
</feature>
<dbReference type="GO" id="GO:0005634">
    <property type="term" value="C:nucleus"/>
    <property type="evidence" value="ECO:0007669"/>
    <property type="project" value="InterPro"/>
</dbReference>
<keyword evidence="5" id="KW-0949">S-adenosyl-L-methionine</keyword>